<name>A0ABS0I2M4_9BACT</name>
<comment type="caution">
    <text evidence="4">The sequence shown here is derived from an EMBL/GenBank/DDBJ whole genome shotgun (WGS) entry which is preliminary data.</text>
</comment>
<evidence type="ECO:0000259" key="3">
    <source>
        <dbReference type="Pfam" id="PF14129"/>
    </source>
</evidence>
<feature type="domain" description="DUF4296" evidence="3">
    <location>
        <begin position="32"/>
        <end position="114"/>
    </location>
</feature>
<organism evidence="4 5">
    <name type="scientific">Hymenobacter ruricola</name>
    <dbReference type="NCBI Taxonomy" id="2791023"/>
    <lineage>
        <taxon>Bacteria</taxon>
        <taxon>Pseudomonadati</taxon>
        <taxon>Bacteroidota</taxon>
        <taxon>Cytophagia</taxon>
        <taxon>Cytophagales</taxon>
        <taxon>Hymenobacteraceae</taxon>
        <taxon>Hymenobacter</taxon>
    </lineage>
</organism>
<protein>
    <submittedName>
        <fullName evidence="4">DUF4296 domain-containing protein</fullName>
    </submittedName>
</protein>
<feature type="signal peptide" evidence="2">
    <location>
        <begin position="1"/>
        <end position="20"/>
    </location>
</feature>
<keyword evidence="2" id="KW-0732">Signal</keyword>
<reference evidence="4 5" key="1">
    <citation type="submission" date="2020-11" db="EMBL/GenBank/DDBJ databases">
        <authorList>
            <person name="Kim M.K."/>
        </authorList>
    </citation>
    <scope>NUCLEOTIDE SEQUENCE [LARGE SCALE GENOMIC DNA]</scope>
    <source>
        <strain evidence="4 5">BT662</strain>
    </source>
</reference>
<dbReference type="EMBL" id="JADQDM010000002">
    <property type="protein sequence ID" value="MBF9220978.1"/>
    <property type="molecule type" value="Genomic_DNA"/>
</dbReference>
<evidence type="ECO:0000313" key="4">
    <source>
        <dbReference type="EMBL" id="MBF9220978.1"/>
    </source>
</evidence>
<accession>A0ABS0I2M4</accession>
<dbReference type="Proteomes" id="UP000618931">
    <property type="component" value="Unassembled WGS sequence"/>
</dbReference>
<evidence type="ECO:0000313" key="5">
    <source>
        <dbReference type="Proteomes" id="UP000618931"/>
    </source>
</evidence>
<evidence type="ECO:0000256" key="1">
    <source>
        <dbReference type="SAM" id="MobiDB-lite"/>
    </source>
</evidence>
<proteinExistence type="predicted"/>
<evidence type="ECO:0000256" key="2">
    <source>
        <dbReference type="SAM" id="SignalP"/>
    </source>
</evidence>
<dbReference type="PROSITE" id="PS51257">
    <property type="entry name" value="PROKAR_LIPOPROTEIN"/>
    <property type="match status" value="1"/>
</dbReference>
<feature type="chain" id="PRO_5045990913" evidence="2">
    <location>
        <begin position="21"/>
        <end position="145"/>
    </location>
</feature>
<keyword evidence="5" id="KW-1185">Reference proteome</keyword>
<dbReference type="InterPro" id="IPR025381">
    <property type="entry name" value="DUF4296"/>
</dbReference>
<feature type="region of interest" description="Disordered" evidence="1">
    <location>
        <begin position="118"/>
        <end position="145"/>
    </location>
</feature>
<feature type="compositionally biased region" description="Pro residues" evidence="1">
    <location>
        <begin position="120"/>
        <end position="131"/>
    </location>
</feature>
<gene>
    <name evidence="4" type="ORF">I2H31_07680</name>
</gene>
<dbReference type="Pfam" id="PF14129">
    <property type="entry name" value="DUF4296"/>
    <property type="match status" value="1"/>
</dbReference>
<sequence length="145" mass="15888">MKTFRCRCRGLLLAPLLLTAAACGRPEEPVAPADLLPKEQMIRLLADLHVLEARTENSRLPQDSARALYLEQQKALLWRAEVTDSAFQRSYRYYGVHGKDLGDIYGAVIDTLTLRAQRAPTPPAGAPPPTVALPENASALAKQAK</sequence>
<dbReference type="RefSeq" id="WP_196292399.1">
    <property type="nucleotide sequence ID" value="NZ_JADQDM010000002.1"/>
</dbReference>